<dbReference type="AlphaFoldDB" id="A0A854BX31"/>
<dbReference type="EMBL" id="LRKC01000166">
    <property type="protein sequence ID" value="OKV05457.1"/>
    <property type="molecule type" value="Genomic_DNA"/>
</dbReference>
<comment type="caution">
    <text evidence="1">The sequence shown here is derived from an EMBL/GenBank/DDBJ whole genome shotgun (WGS) entry which is preliminary data.</text>
</comment>
<sequence>MPDKTLNASYQAWMSLQYIEFALFARPEKVFTQYPASGQDCLTRLLFPLPRRLIRCQRSYSRFFVIDYRLRIIQRHT</sequence>
<protein>
    <submittedName>
        <fullName evidence="1">Uncharacterized protein</fullName>
    </submittedName>
</protein>
<organism evidence="1 2">
    <name type="scientific">Escherichia coli</name>
    <dbReference type="NCBI Taxonomy" id="562"/>
    <lineage>
        <taxon>Bacteria</taxon>
        <taxon>Pseudomonadati</taxon>
        <taxon>Pseudomonadota</taxon>
        <taxon>Gammaproteobacteria</taxon>
        <taxon>Enterobacterales</taxon>
        <taxon>Enterobacteriaceae</taxon>
        <taxon>Escherichia</taxon>
    </lineage>
</organism>
<gene>
    <name evidence="1" type="ORF">AWP47_25395</name>
</gene>
<accession>A0A854BX31</accession>
<dbReference type="Proteomes" id="UP000185794">
    <property type="component" value="Unassembled WGS sequence"/>
</dbReference>
<evidence type="ECO:0000313" key="2">
    <source>
        <dbReference type="Proteomes" id="UP000185794"/>
    </source>
</evidence>
<reference evidence="1 2" key="1">
    <citation type="journal article" date="2017" name="Front. Cell. Infect. Microbiol.">
        <title>Chaperone-usher pili loci of human colonization factor-negative enterotoxigenic Escherichia coli.</title>
        <authorList>
            <person name="Del Canto F."/>
            <person name="Vidal R."/>
            <person name="Stine O.C."/>
            <person name="Pop M."/>
        </authorList>
    </citation>
    <scope>NUCLEOTIDE SEQUENCE [LARGE SCALE GENOMIC DNA]</scope>
    <source>
        <strain evidence="1 2">700324</strain>
    </source>
</reference>
<name>A0A854BX31_ECOLX</name>
<proteinExistence type="predicted"/>
<evidence type="ECO:0000313" key="1">
    <source>
        <dbReference type="EMBL" id="OKV05457.1"/>
    </source>
</evidence>